<sequence>MFTRTVNDEEVEDIIEEEELCRVPIYFYDPYAPTDDYRPVDEVDNLKVEGAKEEESVGNDRLDKVLLNLLFDEGITDDEIRVIHPIMDRFGLFAHGKPTIAMKQKLKLN</sequence>
<dbReference type="Proteomes" id="UP001062846">
    <property type="component" value="Chromosome 11"/>
</dbReference>
<evidence type="ECO:0000313" key="1">
    <source>
        <dbReference type="EMBL" id="KAI8530356.1"/>
    </source>
</evidence>
<protein>
    <submittedName>
        <fullName evidence="1">Uncharacterized protein</fullName>
    </submittedName>
</protein>
<comment type="caution">
    <text evidence="1">The sequence shown here is derived from an EMBL/GenBank/DDBJ whole genome shotgun (WGS) entry which is preliminary data.</text>
</comment>
<gene>
    <name evidence="1" type="ORF">RHMOL_Rhmol11G0051400</name>
</gene>
<accession>A0ACC0LP81</accession>
<keyword evidence="2" id="KW-1185">Reference proteome</keyword>
<organism evidence="1 2">
    <name type="scientific">Rhododendron molle</name>
    <name type="common">Chinese azalea</name>
    <name type="synonym">Azalea mollis</name>
    <dbReference type="NCBI Taxonomy" id="49168"/>
    <lineage>
        <taxon>Eukaryota</taxon>
        <taxon>Viridiplantae</taxon>
        <taxon>Streptophyta</taxon>
        <taxon>Embryophyta</taxon>
        <taxon>Tracheophyta</taxon>
        <taxon>Spermatophyta</taxon>
        <taxon>Magnoliopsida</taxon>
        <taxon>eudicotyledons</taxon>
        <taxon>Gunneridae</taxon>
        <taxon>Pentapetalae</taxon>
        <taxon>asterids</taxon>
        <taxon>Ericales</taxon>
        <taxon>Ericaceae</taxon>
        <taxon>Ericoideae</taxon>
        <taxon>Rhodoreae</taxon>
        <taxon>Rhododendron</taxon>
    </lineage>
</organism>
<dbReference type="EMBL" id="CM046398">
    <property type="protein sequence ID" value="KAI8530356.1"/>
    <property type="molecule type" value="Genomic_DNA"/>
</dbReference>
<evidence type="ECO:0000313" key="2">
    <source>
        <dbReference type="Proteomes" id="UP001062846"/>
    </source>
</evidence>
<name>A0ACC0LP81_RHOML</name>
<proteinExistence type="predicted"/>
<reference evidence="1" key="1">
    <citation type="submission" date="2022-02" db="EMBL/GenBank/DDBJ databases">
        <title>Plant Genome Project.</title>
        <authorList>
            <person name="Zhang R.-G."/>
        </authorList>
    </citation>
    <scope>NUCLEOTIDE SEQUENCE</scope>
    <source>
        <strain evidence="1">AT1</strain>
    </source>
</reference>